<evidence type="ECO:0000259" key="4">
    <source>
        <dbReference type="SMART" id="SM01007"/>
    </source>
</evidence>
<dbReference type="RefSeq" id="WP_147849069.1">
    <property type="nucleotide sequence ID" value="NZ_VDUZ01000026.1"/>
</dbReference>
<reference evidence="5 6" key="1">
    <citation type="submission" date="2019-06" db="EMBL/GenBank/DDBJ databases">
        <title>New taxonomy in bacterial strain CC-CFT640, isolated from vineyard.</title>
        <authorList>
            <person name="Lin S.-Y."/>
            <person name="Tsai C.-F."/>
            <person name="Young C.-C."/>
        </authorList>
    </citation>
    <scope>NUCLEOTIDE SEQUENCE [LARGE SCALE GENOMIC DNA]</scope>
    <source>
        <strain evidence="5 6">CC-CFT640</strain>
    </source>
</reference>
<dbReference type="PANTHER" id="PTHR22789">
    <property type="entry name" value="FUCULOSE PHOSPHATE ALDOLASE"/>
    <property type="match status" value="1"/>
</dbReference>
<gene>
    <name evidence="5" type="ORF">FHP25_21685</name>
</gene>
<name>A0A5C8PHY5_9HYPH</name>
<dbReference type="Proteomes" id="UP000321638">
    <property type="component" value="Unassembled WGS sequence"/>
</dbReference>
<keyword evidence="3" id="KW-0732">Signal</keyword>
<dbReference type="GO" id="GO:0046872">
    <property type="term" value="F:metal ion binding"/>
    <property type="evidence" value="ECO:0007669"/>
    <property type="project" value="UniProtKB-KW"/>
</dbReference>
<dbReference type="GO" id="GO:0005829">
    <property type="term" value="C:cytosol"/>
    <property type="evidence" value="ECO:0007669"/>
    <property type="project" value="TreeGrafter"/>
</dbReference>
<keyword evidence="6" id="KW-1185">Reference proteome</keyword>
<evidence type="ECO:0000256" key="1">
    <source>
        <dbReference type="ARBA" id="ARBA00022723"/>
    </source>
</evidence>
<dbReference type="InterPro" id="IPR001303">
    <property type="entry name" value="Aldolase_II/adducin_N"/>
</dbReference>
<dbReference type="AlphaFoldDB" id="A0A5C8PHY5"/>
<dbReference type="OrthoDB" id="5291399at2"/>
<dbReference type="InterPro" id="IPR050197">
    <property type="entry name" value="Aldolase_class_II_sugar_metab"/>
</dbReference>
<sequence>MRLIQHALVLFVAAWLSPASGTAQTAVPDAGLVEDLVAANRILFDQGVVDGFGHISVRHDKDPNRYLMARNIAPALVKAEDIMEFDLDSNAVDLRGRRIYLERFIHGEIYKLRPDVKAVIHSHSPSVIPFGVARARLQPIYHMSAFLGTDVPVFEIRDVAGAGTDLLVRNAALGRALAQVLGSHTVALMRGHGSVTVGNSIPQVVFRAVYTEMNARLQAEAMRLGTVTFLTPEEAEKAAETIDGQVMRPWELWKRKAMKAE</sequence>
<keyword evidence="1" id="KW-0479">Metal-binding</keyword>
<dbReference type="GO" id="GO:0019323">
    <property type="term" value="P:pentose catabolic process"/>
    <property type="evidence" value="ECO:0007669"/>
    <property type="project" value="TreeGrafter"/>
</dbReference>
<feature type="domain" description="Class II aldolase/adducin N-terminal" evidence="4">
    <location>
        <begin position="34"/>
        <end position="219"/>
    </location>
</feature>
<dbReference type="GO" id="GO:0016832">
    <property type="term" value="F:aldehyde-lyase activity"/>
    <property type="evidence" value="ECO:0007669"/>
    <property type="project" value="TreeGrafter"/>
</dbReference>
<evidence type="ECO:0000256" key="2">
    <source>
        <dbReference type="ARBA" id="ARBA00023239"/>
    </source>
</evidence>
<dbReference type="SUPFAM" id="SSF53639">
    <property type="entry name" value="AraD/HMP-PK domain-like"/>
    <property type="match status" value="1"/>
</dbReference>
<evidence type="ECO:0000313" key="5">
    <source>
        <dbReference type="EMBL" id="TXL73299.1"/>
    </source>
</evidence>
<evidence type="ECO:0000256" key="3">
    <source>
        <dbReference type="SAM" id="SignalP"/>
    </source>
</evidence>
<proteinExistence type="predicted"/>
<organism evidence="5 6">
    <name type="scientific">Vineibacter terrae</name>
    <dbReference type="NCBI Taxonomy" id="2586908"/>
    <lineage>
        <taxon>Bacteria</taxon>
        <taxon>Pseudomonadati</taxon>
        <taxon>Pseudomonadota</taxon>
        <taxon>Alphaproteobacteria</taxon>
        <taxon>Hyphomicrobiales</taxon>
        <taxon>Vineibacter</taxon>
    </lineage>
</organism>
<dbReference type="Gene3D" id="3.40.225.10">
    <property type="entry name" value="Class II aldolase/adducin N-terminal domain"/>
    <property type="match status" value="1"/>
</dbReference>
<dbReference type="PANTHER" id="PTHR22789:SF0">
    <property type="entry name" value="3-OXO-TETRONATE 4-PHOSPHATE DECARBOXYLASE-RELATED"/>
    <property type="match status" value="1"/>
</dbReference>
<dbReference type="SMART" id="SM01007">
    <property type="entry name" value="Aldolase_II"/>
    <property type="match status" value="1"/>
</dbReference>
<accession>A0A5C8PHY5</accession>
<evidence type="ECO:0000313" key="6">
    <source>
        <dbReference type="Proteomes" id="UP000321638"/>
    </source>
</evidence>
<protein>
    <submittedName>
        <fullName evidence="5">Class II aldolase/adducin family protein</fullName>
    </submittedName>
</protein>
<dbReference type="InterPro" id="IPR036409">
    <property type="entry name" value="Aldolase_II/adducin_N_sf"/>
</dbReference>
<feature type="signal peptide" evidence="3">
    <location>
        <begin position="1"/>
        <end position="25"/>
    </location>
</feature>
<keyword evidence="2" id="KW-0456">Lyase</keyword>
<dbReference type="Pfam" id="PF00596">
    <property type="entry name" value="Aldolase_II"/>
    <property type="match status" value="1"/>
</dbReference>
<feature type="chain" id="PRO_5022725882" evidence="3">
    <location>
        <begin position="26"/>
        <end position="261"/>
    </location>
</feature>
<comment type="caution">
    <text evidence="5">The sequence shown here is derived from an EMBL/GenBank/DDBJ whole genome shotgun (WGS) entry which is preliminary data.</text>
</comment>
<dbReference type="EMBL" id="VDUZ01000026">
    <property type="protein sequence ID" value="TXL73299.1"/>
    <property type="molecule type" value="Genomic_DNA"/>
</dbReference>